<keyword evidence="2" id="KW-0812">Transmembrane</keyword>
<keyword evidence="5" id="KW-1185">Reference proteome</keyword>
<feature type="domain" description="Water stress and hypersensitive response" evidence="3">
    <location>
        <begin position="55"/>
        <end position="171"/>
    </location>
</feature>
<protein>
    <submittedName>
        <fullName evidence="4">LEA type 2 family protein</fullName>
    </submittedName>
</protein>
<dbReference type="SUPFAM" id="SSF117070">
    <property type="entry name" value="LEA14-like"/>
    <property type="match status" value="3"/>
</dbReference>
<gene>
    <name evidence="4" type="ORF">MUN86_00390</name>
</gene>
<evidence type="ECO:0000256" key="1">
    <source>
        <dbReference type="ARBA" id="ARBA00005960"/>
    </source>
</evidence>
<name>A0ABY4G6B5_9BACT</name>
<proteinExistence type="inferred from homology"/>
<evidence type="ECO:0000259" key="3">
    <source>
        <dbReference type="SMART" id="SM00769"/>
    </source>
</evidence>
<dbReference type="SMART" id="SM00769">
    <property type="entry name" value="WHy"/>
    <property type="match status" value="2"/>
</dbReference>
<reference evidence="4" key="1">
    <citation type="submission" date="2022-04" db="EMBL/GenBank/DDBJ databases">
        <title>Hymenobacter sp. isolated from the air.</title>
        <authorList>
            <person name="Won M."/>
            <person name="Lee C.-M."/>
            <person name="Woen H.-Y."/>
            <person name="Kwon S.-W."/>
        </authorList>
    </citation>
    <scope>NUCLEOTIDE SEQUENCE</scope>
    <source>
        <strain evidence="4">5420S-77</strain>
    </source>
</reference>
<dbReference type="RefSeq" id="WP_245120528.1">
    <property type="nucleotide sequence ID" value="NZ_CP095061.1"/>
</dbReference>
<dbReference type="Pfam" id="PF03168">
    <property type="entry name" value="LEA_2"/>
    <property type="match status" value="3"/>
</dbReference>
<dbReference type="Proteomes" id="UP000830401">
    <property type="component" value="Chromosome"/>
</dbReference>
<keyword evidence="2" id="KW-0472">Membrane</keyword>
<dbReference type="InterPro" id="IPR004864">
    <property type="entry name" value="LEA_2"/>
</dbReference>
<feature type="domain" description="Water stress and hypersensitive response" evidence="3">
    <location>
        <begin position="306"/>
        <end position="430"/>
    </location>
</feature>
<dbReference type="EMBL" id="CP095061">
    <property type="protein sequence ID" value="UOQ66428.1"/>
    <property type="molecule type" value="Genomic_DNA"/>
</dbReference>
<comment type="similarity">
    <text evidence="1">Belongs to the LEA type 2 family.</text>
</comment>
<feature type="transmembrane region" description="Helical" evidence="2">
    <location>
        <begin position="12"/>
        <end position="32"/>
    </location>
</feature>
<keyword evidence="2" id="KW-1133">Transmembrane helix</keyword>
<evidence type="ECO:0000313" key="5">
    <source>
        <dbReference type="Proteomes" id="UP000830401"/>
    </source>
</evidence>
<dbReference type="InterPro" id="IPR045043">
    <property type="entry name" value="Lea14-like"/>
</dbReference>
<dbReference type="PANTHER" id="PTHR31459">
    <property type="match status" value="1"/>
</dbReference>
<dbReference type="PANTHER" id="PTHR31459:SF2">
    <property type="entry name" value="OS03G0843300 PROTEIN"/>
    <property type="match status" value="1"/>
</dbReference>
<accession>A0ABY4G6B5</accession>
<sequence>MTTRPYYKRHPIVSFFALLLLVLVGIVGWVYVKNDKGKGLVPTLADKGKELLPTLENTSLAVSSMKGDSVKAQVKLDVRNNMPITLRIDSFRYQTRLNGDLLTQGAKSTPTVLRKDSISHLQLPLALDLSKVKNKLEASQQDSVDVQLSMDLYTKLPIAGTKKIPVKLTKRIFMPKMPTLENVSFAVNNITPDYVYAQMVTDIQNHMPITLRIDSLNYQTRVDGRLLASGRKSKPTVLKEKGLSHMQIPVTMDLSKIKNTIKTSQQDCVDVKMVMNLYARLPMAEGTQKIPVNVTKRVYVPKLPKIEVADIDVEHLGLKNGEAIVNLRVTNYNPFPVVIRRVSYDFRVSDDMQVQGVEEKDVSFKTRGTEMMPIRVKFEPKGLPKVGYKTIFRAKQTPYNLKGSVVVAAGKNNPKDMTMRFSSTGTLKDLKDIPK</sequence>
<dbReference type="InterPro" id="IPR013990">
    <property type="entry name" value="WHy-dom"/>
</dbReference>
<organism evidence="4 5">
    <name type="scientific">Hymenobacter volaticus</name>
    <dbReference type="NCBI Taxonomy" id="2932254"/>
    <lineage>
        <taxon>Bacteria</taxon>
        <taxon>Pseudomonadati</taxon>
        <taxon>Bacteroidota</taxon>
        <taxon>Cytophagia</taxon>
        <taxon>Cytophagales</taxon>
        <taxon>Hymenobacteraceae</taxon>
        <taxon>Hymenobacter</taxon>
    </lineage>
</organism>
<dbReference type="Gene3D" id="2.60.40.1820">
    <property type="match status" value="3"/>
</dbReference>
<evidence type="ECO:0000313" key="4">
    <source>
        <dbReference type="EMBL" id="UOQ66428.1"/>
    </source>
</evidence>
<evidence type="ECO:0000256" key="2">
    <source>
        <dbReference type="SAM" id="Phobius"/>
    </source>
</evidence>